<evidence type="ECO:0000256" key="2">
    <source>
        <dbReference type="SAM" id="MobiDB-lite"/>
    </source>
</evidence>
<dbReference type="InterPro" id="IPR043454">
    <property type="entry name" value="NPH3/RPT2-like"/>
</dbReference>
<evidence type="ECO:0000313" key="3">
    <source>
        <dbReference type="EMBL" id="KAJ4973685.1"/>
    </source>
</evidence>
<accession>A0A9Q0KND5</accession>
<dbReference type="SUPFAM" id="SSF54695">
    <property type="entry name" value="POZ domain"/>
    <property type="match status" value="1"/>
</dbReference>
<feature type="region of interest" description="Disordered" evidence="2">
    <location>
        <begin position="77"/>
        <end position="99"/>
    </location>
</feature>
<name>A0A9Q0KND5_9MAGN</name>
<dbReference type="EMBL" id="JAMYWD010000004">
    <property type="protein sequence ID" value="KAJ4973685.1"/>
    <property type="molecule type" value="Genomic_DNA"/>
</dbReference>
<dbReference type="PANTHER" id="PTHR32370">
    <property type="entry name" value="OS12G0117600 PROTEIN"/>
    <property type="match status" value="1"/>
</dbReference>
<organism evidence="3 4">
    <name type="scientific">Protea cynaroides</name>
    <dbReference type="NCBI Taxonomy" id="273540"/>
    <lineage>
        <taxon>Eukaryota</taxon>
        <taxon>Viridiplantae</taxon>
        <taxon>Streptophyta</taxon>
        <taxon>Embryophyta</taxon>
        <taxon>Tracheophyta</taxon>
        <taxon>Spermatophyta</taxon>
        <taxon>Magnoliopsida</taxon>
        <taxon>Proteales</taxon>
        <taxon>Proteaceae</taxon>
        <taxon>Protea</taxon>
    </lineage>
</organism>
<dbReference type="Proteomes" id="UP001141806">
    <property type="component" value="Unassembled WGS sequence"/>
</dbReference>
<protein>
    <submittedName>
        <fullName evidence="3">Uncharacterized protein</fullName>
    </submittedName>
</protein>
<proteinExistence type="predicted"/>
<evidence type="ECO:0000313" key="4">
    <source>
        <dbReference type="Proteomes" id="UP001141806"/>
    </source>
</evidence>
<keyword evidence="4" id="KW-1185">Reference proteome</keyword>
<sequence length="132" mass="14870">MALDIEKPSSKGQAWFCTAGLPSDIVIEVENMTFHLHNFPPMSKSSKLHQLITEHETNPTRRRRSLAEEIELQIEAEVEEDEDEEEIEEEPCQISFPDFPGGSEAFETAAKFCYGVKIDLTASNVAPLRSCK</sequence>
<dbReference type="OrthoDB" id="1746010at2759"/>
<dbReference type="Gene3D" id="3.30.710.10">
    <property type="entry name" value="Potassium Channel Kv1.1, Chain A"/>
    <property type="match status" value="1"/>
</dbReference>
<feature type="compositionally biased region" description="Acidic residues" evidence="2">
    <location>
        <begin position="77"/>
        <end position="91"/>
    </location>
</feature>
<dbReference type="InterPro" id="IPR011333">
    <property type="entry name" value="SKP1/BTB/POZ_sf"/>
</dbReference>
<dbReference type="AlphaFoldDB" id="A0A9Q0KND5"/>
<reference evidence="3" key="1">
    <citation type="journal article" date="2023" name="Plant J.">
        <title>The genome of the king protea, Protea cynaroides.</title>
        <authorList>
            <person name="Chang J."/>
            <person name="Duong T.A."/>
            <person name="Schoeman C."/>
            <person name="Ma X."/>
            <person name="Roodt D."/>
            <person name="Barker N."/>
            <person name="Li Z."/>
            <person name="Van de Peer Y."/>
            <person name="Mizrachi E."/>
        </authorList>
    </citation>
    <scope>NUCLEOTIDE SEQUENCE</scope>
    <source>
        <tissue evidence="3">Young leaves</tissue>
    </source>
</reference>
<comment type="caution">
    <text evidence="3">The sequence shown here is derived from an EMBL/GenBank/DDBJ whole genome shotgun (WGS) entry which is preliminary data.</text>
</comment>
<gene>
    <name evidence="3" type="ORF">NE237_006859</name>
</gene>
<evidence type="ECO:0000256" key="1">
    <source>
        <dbReference type="ARBA" id="ARBA00004906"/>
    </source>
</evidence>
<comment type="pathway">
    <text evidence="1">Protein modification; protein ubiquitination.</text>
</comment>